<keyword evidence="2" id="KW-1185">Reference proteome</keyword>
<protein>
    <submittedName>
        <fullName evidence="1">Uncharacterized protein</fullName>
    </submittedName>
</protein>
<sequence>YPHLGITCAMVGTWKDAPAGSCMASACSDAGNTATLLSGSTAYPDMCKAVPTTTTADASETSMAPSLFMSAALSAAFSCLCLFGI</sequence>
<organism evidence="1 2">
    <name type="scientific">Symbiodinium necroappetens</name>
    <dbReference type="NCBI Taxonomy" id="1628268"/>
    <lineage>
        <taxon>Eukaryota</taxon>
        <taxon>Sar</taxon>
        <taxon>Alveolata</taxon>
        <taxon>Dinophyceae</taxon>
        <taxon>Suessiales</taxon>
        <taxon>Symbiodiniaceae</taxon>
        <taxon>Symbiodinium</taxon>
    </lineage>
</organism>
<proteinExistence type="predicted"/>
<comment type="caution">
    <text evidence="1">The sequence shown here is derived from an EMBL/GenBank/DDBJ whole genome shotgun (WGS) entry which is preliminary data.</text>
</comment>
<dbReference type="OrthoDB" id="418768at2759"/>
<accession>A0A813BQD3</accession>
<dbReference type="AlphaFoldDB" id="A0A813BQD3"/>
<evidence type="ECO:0000313" key="1">
    <source>
        <dbReference type="EMBL" id="CAE7916411.1"/>
    </source>
</evidence>
<gene>
    <name evidence="1" type="ORF">SNEC2469_LOCUS31412</name>
</gene>
<evidence type="ECO:0000313" key="2">
    <source>
        <dbReference type="Proteomes" id="UP000601435"/>
    </source>
</evidence>
<name>A0A813BQD3_9DINO</name>
<dbReference type="Proteomes" id="UP000601435">
    <property type="component" value="Unassembled WGS sequence"/>
</dbReference>
<reference evidence="1" key="1">
    <citation type="submission" date="2021-02" db="EMBL/GenBank/DDBJ databases">
        <authorList>
            <person name="Dougan E. K."/>
            <person name="Rhodes N."/>
            <person name="Thang M."/>
            <person name="Chan C."/>
        </authorList>
    </citation>
    <scope>NUCLEOTIDE SEQUENCE</scope>
</reference>
<dbReference type="EMBL" id="CAJNJA010076013">
    <property type="protein sequence ID" value="CAE7916411.1"/>
    <property type="molecule type" value="Genomic_DNA"/>
</dbReference>
<feature type="non-terminal residue" evidence="1">
    <location>
        <position position="1"/>
    </location>
</feature>